<proteinExistence type="predicted"/>
<dbReference type="InterPro" id="IPR044660">
    <property type="entry name" value="IBH1-like"/>
</dbReference>
<dbReference type="Proteomes" id="UP000594638">
    <property type="component" value="Unassembled WGS sequence"/>
</dbReference>
<dbReference type="SUPFAM" id="SSF47459">
    <property type="entry name" value="HLH, helix-loop-helix DNA-binding domain"/>
    <property type="match status" value="1"/>
</dbReference>
<dbReference type="AlphaFoldDB" id="A0A8S0PUD3"/>
<comment type="caution">
    <text evidence="6">The sequence shown here is derived from an EMBL/GenBank/DDBJ whole genome shotgun (WGS) entry which is preliminary data.</text>
</comment>
<dbReference type="Pfam" id="PF26576">
    <property type="entry name" value="IBH1_N"/>
    <property type="match status" value="1"/>
</dbReference>
<dbReference type="PANTHER" id="PTHR33124:SF5">
    <property type="entry name" value="TRANSCRIPTION FACTOR IBH1-LIKE 1"/>
    <property type="match status" value="1"/>
</dbReference>
<dbReference type="InterPro" id="IPR036638">
    <property type="entry name" value="HLH_DNA-bd_sf"/>
</dbReference>
<name>A0A8S0PUD3_OLEEU</name>
<reference evidence="6 7" key="1">
    <citation type="submission" date="2019-12" db="EMBL/GenBank/DDBJ databases">
        <authorList>
            <person name="Alioto T."/>
            <person name="Alioto T."/>
            <person name="Gomez Garrido J."/>
        </authorList>
    </citation>
    <scope>NUCLEOTIDE SEQUENCE [LARGE SCALE GENOMIC DNA]</scope>
</reference>
<protein>
    <submittedName>
        <fullName evidence="6">Transcription factor IBH1-like 1</fullName>
    </submittedName>
</protein>
<evidence type="ECO:0000259" key="5">
    <source>
        <dbReference type="Pfam" id="PF26576"/>
    </source>
</evidence>
<organism evidence="6 7">
    <name type="scientific">Olea europaea subsp. europaea</name>
    <dbReference type="NCBI Taxonomy" id="158383"/>
    <lineage>
        <taxon>Eukaryota</taxon>
        <taxon>Viridiplantae</taxon>
        <taxon>Streptophyta</taxon>
        <taxon>Embryophyta</taxon>
        <taxon>Tracheophyta</taxon>
        <taxon>Spermatophyta</taxon>
        <taxon>Magnoliopsida</taxon>
        <taxon>eudicotyledons</taxon>
        <taxon>Gunneridae</taxon>
        <taxon>Pentapetalae</taxon>
        <taxon>asterids</taxon>
        <taxon>lamiids</taxon>
        <taxon>Lamiales</taxon>
        <taxon>Oleaceae</taxon>
        <taxon>Oleeae</taxon>
        <taxon>Olea</taxon>
    </lineage>
</organism>
<evidence type="ECO:0000256" key="2">
    <source>
        <dbReference type="ARBA" id="ARBA00023015"/>
    </source>
</evidence>
<evidence type="ECO:0000313" key="7">
    <source>
        <dbReference type="Proteomes" id="UP000594638"/>
    </source>
</evidence>
<keyword evidence="7" id="KW-1185">Reference proteome</keyword>
<dbReference type="GO" id="GO:0005634">
    <property type="term" value="C:nucleus"/>
    <property type="evidence" value="ECO:0007669"/>
    <property type="project" value="UniProtKB-SubCell"/>
</dbReference>
<keyword evidence="3" id="KW-0804">Transcription</keyword>
<evidence type="ECO:0000256" key="3">
    <source>
        <dbReference type="ARBA" id="ARBA00023163"/>
    </source>
</evidence>
<accession>A0A8S0PUD3</accession>
<evidence type="ECO:0000256" key="1">
    <source>
        <dbReference type="ARBA" id="ARBA00004123"/>
    </source>
</evidence>
<dbReference type="GO" id="GO:0006355">
    <property type="term" value="P:regulation of DNA-templated transcription"/>
    <property type="evidence" value="ECO:0007669"/>
    <property type="project" value="InterPro"/>
</dbReference>
<gene>
    <name evidence="6" type="ORF">OLEA9_A035256</name>
</gene>
<evidence type="ECO:0000256" key="4">
    <source>
        <dbReference type="ARBA" id="ARBA00023242"/>
    </source>
</evidence>
<evidence type="ECO:0000313" key="6">
    <source>
        <dbReference type="EMBL" id="CAA2957121.1"/>
    </source>
</evidence>
<dbReference type="EMBL" id="CACTIH010000209">
    <property type="protein sequence ID" value="CAA2957121.1"/>
    <property type="molecule type" value="Genomic_DNA"/>
</dbReference>
<feature type="domain" description="IBH1-like N-terminal" evidence="5">
    <location>
        <begin position="9"/>
        <end position="71"/>
    </location>
</feature>
<comment type="subcellular location">
    <subcellularLocation>
        <location evidence="1">Nucleus</location>
    </subcellularLocation>
</comment>
<dbReference type="InterPro" id="IPR059002">
    <property type="entry name" value="IBH1_N"/>
</dbReference>
<dbReference type="Gramene" id="OE9A035256T1">
    <property type="protein sequence ID" value="OE9A035256C1"/>
    <property type="gene ID" value="OE9A035256"/>
</dbReference>
<dbReference type="GO" id="GO:0046983">
    <property type="term" value="F:protein dimerization activity"/>
    <property type="evidence" value="ECO:0007669"/>
    <property type="project" value="InterPro"/>
</dbReference>
<sequence length="193" mass="21708">MKARTSDSTSLKQEFVKKWIKGLHIYSNVKKDMSILERKRAIKLSADMAIASTRDASTLWSRTLMANISKNETKKILVEPIFSDSEVTKKKASNGLMAYSNRIASKKILRRSHITKIRARKMDLGPKAVKVSSIAKKLVKNRTQVLKSLVPGGENMDEISLIKETLDYIVSLRVQVDVMRRLASAAVYATRSP</sequence>
<keyword evidence="4" id="KW-0539">Nucleus</keyword>
<keyword evidence="2" id="KW-0805">Transcription regulation</keyword>
<dbReference type="OrthoDB" id="1922093at2759"/>
<dbReference type="PANTHER" id="PTHR33124">
    <property type="entry name" value="TRANSCRIPTION FACTOR IBH1-LIKE 1"/>
    <property type="match status" value="1"/>
</dbReference>